<accession>A0A0N4Y5D7</accession>
<keyword evidence="1 4" id="KW-0808">Transferase</keyword>
<dbReference type="InterPro" id="IPR000850">
    <property type="entry name" value="Adenylat/UMP-CMP_kin"/>
</dbReference>
<evidence type="ECO:0000256" key="2">
    <source>
        <dbReference type="ARBA" id="ARBA00022741"/>
    </source>
</evidence>
<evidence type="ECO:0000256" key="5">
    <source>
        <dbReference type="SAM" id="MobiDB-lite"/>
    </source>
</evidence>
<dbReference type="GO" id="GO:0006139">
    <property type="term" value="P:nucleobase-containing compound metabolic process"/>
    <property type="evidence" value="ECO:0007669"/>
    <property type="project" value="InterPro"/>
</dbReference>
<keyword evidence="3 4" id="KW-0418">Kinase</keyword>
<evidence type="ECO:0000313" key="6">
    <source>
        <dbReference type="EMBL" id="VDL74788.1"/>
    </source>
</evidence>
<evidence type="ECO:0000313" key="7">
    <source>
        <dbReference type="Proteomes" id="UP000271162"/>
    </source>
</evidence>
<protein>
    <submittedName>
        <fullName evidence="8">UMP-CMP kinase (inferred by orthology to a human protein)</fullName>
    </submittedName>
</protein>
<evidence type="ECO:0000256" key="1">
    <source>
        <dbReference type="ARBA" id="ARBA00022679"/>
    </source>
</evidence>
<reference evidence="6 7" key="2">
    <citation type="submission" date="2018-11" db="EMBL/GenBank/DDBJ databases">
        <authorList>
            <consortium name="Pathogen Informatics"/>
        </authorList>
    </citation>
    <scope>NUCLEOTIDE SEQUENCE [LARGE SCALE GENOMIC DNA]</scope>
</reference>
<evidence type="ECO:0000256" key="4">
    <source>
        <dbReference type="RuleBase" id="RU003330"/>
    </source>
</evidence>
<name>A0A0N4Y5D7_NIPBR</name>
<reference evidence="8" key="1">
    <citation type="submission" date="2017-02" db="UniProtKB">
        <authorList>
            <consortium name="WormBaseParasite"/>
        </authorList>
    </citation>
    <scope>IDENTIFICATION</scope>
</reference>
<evidence type="ECO:0000313" key="8">
    <source>
        <dbReference type="WBParaSite" id="NBR_0001119801-mRNA-1"/>
    </source>
</evidence>
<keyword evidence="7" id="KW-1185">Reference proteome</keyword>
<comment type="similarity">
    <text evidence="4">Belongs to the adenylate kinase family.</text>
</comment>
<dbReference type="WBParaSite" id="NBR_0001119801-mRNA-1">
    <property type="protein sequence ID" value="NBR_0001119801-mRNA-1"/>
    <property type="gene ID" value="NBR_0001119801"/>
</dbReference>
<organism evidence="8">
    <name type="scientific">Nippostrongylus brasiliensis</name>
    <name type="common">Rat hookworm</name>
    <dbReference type="NCBI Taxonomy" id="27835"/>
    <lineage>
        <taxon>Eukaryota</taxon>
        <taxon>Metazoa</taxon>
        <taxon>Ecdysozoa</taxon>
        <taxon>Nematoda</taxon>
        <taxon>Chromadorea</taxon>
        <taxon>Rhabditida</taxon>
        <taxon>Rhabditina</taxon>
        <taxon>Rhabditomorpha</taxon>
        <taxon>Strongyloidea</taxon>
        <taxon>Heligmosomidae</taxon>
        <taxon>Nippostrongylus</taxon>
    </lineage>
</organism>
<feature type="region of interest" description="Disordered" evidence="5">
    <location>
        <begin position="1"/>
        <end position="27"/>
    </location>
</feature>
<dbReference type="GO" id="GO:0019205">
    <property type="term" value="F:nucleobase-containing compound kinase activity"/>
    <property type="evidence" value="ECO:0007669"/>
    <property type="project" value="InterPro"/>
</dbReference>
<dbReference type="PRINTS" id="PR00094">
    <property type="entry name" value="ADENYLTKNASE"/>
</dbReference>
<dbReference type="Proteomes" id="UP000271162">
    <property type="component" value="Unassembled WGS sequence"/>
</dbReference>
<feature type="compositionally biased region" description="Polar residues" evidence="5">
    <location>
        <begin position="18"/>
        <end position="27"/>
    </location>
</feature>
<dbReference type="EMBL" id="UYSL01020480">
    <property type="protein sequence ID" value="VDL74788.1"/>
    <property type="molecule type" value="Genomic_DNA"/>
</dbReference>
<proteinExistence type="inferred from homology"/>
<dbReference type="InterPro" id="IPR027417">
    <property type="entry name" value="P-loop_NTPase"/>
</dbReference>
<keyword evidence="2" id="KW-0547">Nucleotide-binding</keyword>
<dbReference type="AlphaFoldDB" id="A0A0N4Y5D7"/>
<dbReference type="STRING" id="27835.A0A0N4Y5D7"/>
<dbReference type="GO" id="GO:0005524">
    <property type="term" value="F:ATP binding"/>
    <property type="evidence" value="ECO:0007669"/>
    <property type="project" value="InterPro"/>
</dbReference>
<dbReference type="Gene3D" id="3.40.50.300">
    <property type="entry name" value="P-loop containing nucleotide triphosphate hydrolases"/>
    <property type="match status" value="1"/>
</dbReference>
<gene>
    <name evidence="6" type="ORF">NBR_LOCUS11199</name>
</gene>
<evidence type="ECO:0000256" key="3">
    <source>
        <dbReference type="ARBA" id="ARBA00022777"/>
    </source>
</evidence>
<sequence length="138" mass="15093">MSKRKAKVVGVDQPSEDGYSSTSLPCSNQKGETLVIATEDRSFDVSAVPLTTAPHVPVEITRKLLENAIDEADAYIRGQGRTDDNEESVMKRIETYNNQTLPIIQHHEKLGLVEEVPSNKSAEEVYTGVVAAFKSAGF</sequence>